<dbReference type="Gene3D" id="3.40.630.30">
    <property type="match status" value="1"/>
</dbReference>
<dbReference type="Proteomes" id="UP000048949">
    <property type="component" value="Unassembled WGS sequence"/>
</dbReference>
<gene>
    <name evidence="2" type="primary">ydaF_1</name>
    <name evidence="2" type="ORF">NIG5292_02108</name>
</gene>
<feature type="domain" description="N-acetyltransferase" evidence="1">
    <location>
        <begin position="22"/>
        <end position="176"/>
    </location>
</feature>
<dbReference type="SUPFAM" id="SSF55729">
    <property type="entry name" value="Acyl-CoA N-acyltransferases (Nat)"/>
    <property type="match status" value="1"/>
</dbReference>
<protein>
    <submittedName>
        <fullName evidence="2">Putative ribosomal N-acetyltransferase YdaF</fullName>
        <ecNumber evidence="2">2.3.1.-</ecNumber>
    </submittedName>
</protein>
<evidence type="ECO:0000313" key="2">
    <source>
        <dbReference type="EMBL" id="CRK76051.1"/>
    </source>
</evidence>
<dbReference type="GO" id="GO:1990189">
    <property type="term" value="F:protein N-terminal-serine acetyltransferase activity"/>
    <property type="evidence" value="ECO:0007669"/>
    <property type="project" value="TreeGrafter"/>
</dbReference>
<organism evidence="2 3">
    <name type="scientific">Nereida ignava</name>
    <dbReference type="NCBI Taxonomy" id="282199"/>
    <lineage>
        <taxon>Bacteria</taxon>
        <taxon>Pseudomonadati</taxon>
        <taxon>Pseudomonadota</taxon>
        <taxon>Alphaproteobacteria</taxon>
        <taxon>Rhodobacterales</taxon>
        <taxon>Roseobacteraceae</taxon>
        <taxon>Nereida</taxon>
    </lineage>
</organism>
<dbReference type="AlphaFoldDB" id="A0A0U1NMU3"/>
<dbReference type="InterPro" id="IPR051908">
    <property type="entry name" value="Ribosomal_N-acetyltransferase"/>
</dbReference>
<dbReference type="OrthoDB" id="5295305at2"/>
<keyword evidence="2" id="KW-0012">Acyltransferase</keyword>
<keyword evidence="2" id="KW-0808">Transferase</keyword>
<reference evidence="2 3" key="1">
    <citation type="submission" date="2015-04" db="EMBL/GenBank/DDBJ databases">
        <authorList>
            <person name="Syromyatnikov M.Y."/>
            <person name="Popov V.N."/>
        </authorList>
    </citation>
    <scope>NUCLEOTIDE SEQUENCE [LARGE SCALE GENOMIC DNA]</scope>
    <source>
        <strain evidence="2 3">CECT 5292</strain>
    </source>
</reference>
<name>A0A0U1NMU3_9RHOB</name>
<evidence type="ECO:0000313" key="3">
    <source>
        <dbReference type="Proteomes" id="UP000048949"/>
    </source>
</evidence>
<dbReference type="GO" id="GO:0008999">
    <property type="term" value="F:protein-N-terminal-alanine acetyltransferase activity"/>
    <property type="evidence" value="ECO:0007669"/>
    <property type="project" value="TreeGrafter"/>
</dbReference>
<dbReference type="PROSITE" id="PS51186">
    <property type="entry name" value="GNAT"/>
    <property type="match status" value="1"/>
</dbReference>
<dbReference type="PANTHER" id="PTHR43441">
    <property type="entry name" value="RIBOSOMAL-PROTEIN-SERINE ACETYLTRANSFERASE"/>
    <property type="match status" value="1"/>
</dbReference>
<evidence type="ECO:0000259" key="1">
    <source>
        <dbReference type="PROSITE" id="PS51186"/>
    </source>
</evidence>
<dbReference type="RefSeq" id="WP_048599463.1">
    <property type="nucleotide sequence ID" value="NZ_CBFHGK010000007.1"/>
</dbReference>
<sequence length="228" mass="26185">MSLEAWRPVALPERVELRGRYVTLEPLSTDHEDGLIAAFSEDLDGKMWDWLPTGPFAGTQYRAWLDAARITNDPLHFAVRMEDGRLGGTLSLMRIDPKNGVAEVGWVTFAPRLQRTREATEAVYLLIRWAFEAGYRRFEWKCNSRNLGSRRAAERFGFSYEGIFRQAVVVKGRNRDTVWYAMIDGEWPQLRDAFETWLNADNFDADGQQIKSLRDLTAPILVSRDPAL</sequence>
<dbReference type="InterPro" id="IPR016181">
    <property type="entry name" value="Acyl_CoA_acyltransferase"/>
</dbReference>
<dbReference type="InterPro" id="IPR000182">
    <property type="entry name" value="GNAT_dom"/>
</dbReference>
<dbReference type="PANTHER" id="PTHR43441:SF2">
    <property type="entry name" value="FAMILY ACETYLTRANSFERASE, PUTATIVE (AFU_ORTHOLOGUE AFUA_7G00850)-RELATED"/>
    <property type="match status" value="1"/>
</dbReference>
<dbReference type="FunFam" id="3.40.630.30:FF:000047">
    <property type="entry name" value="Acetyltransferase, GNAT family"/>
    <property type="match status" value="1"/>
</dbReference>
<keyword evidence="3" id="KW-1185">Reference proteome</keyword>
<accession>A0A0U1NMU3</accession>
<dbReference type="Pfam" id="PF13302">
    <property type="entry name" value="Acetyltransf_3"/>
    <property type="match status" value="1"/>
</dbReference>
<proteinExistence type="predicted"/>
<dbReference type="EC" id="2.3.1.-" evidence="2"/>
<dbReference type="EMBL" id="CVQV01000011">
    <property type="protein sequence ID" value="CRK76051.1"/>
    <property type="molecule type" value="Genomic_DNA"/>
</dbReference>
<dbReference type="STRING" id="282199.GCA_001049735_02107"/>